<name>A4SAI6_OSTLU</name>
<dbReference type="EMBL" id="CP000599">
    <property type="protein sequence ID" value="ABP00758.1"/>
    <property type="molecule type" value="Genomic_DNA"/>
</dbReference>
<organism evidence="1 2">
    <name type="scientific">Ostreococcus lucimarinus (strain CCE9901)</name>
    <dbReference type="NCBI Taxonomy" id="436017"/>
    <lineage>
        <taxon>Eukaryota</taxon>
        <taxon>Viridiplantae</taxon>
        <taxon>Chlorophyta</taxon>
        <taxon>Mamiellophyceae</taxon>
        <taxon>Mamiellales</taxon>
        <taxon>Bathycoccaceae</taxon>
        <taxon>Ostreococcus</taxon>
    </lineage>
</organism>
<sequence length="357" mass="37789">VFAPARDGDDKQRDAFDGAHVGAPVVKAFRGDDATRWTMWYAATNARGDDSIAIATSEDGVTWRRGDSDAVMYRNDVDGRSIDVGRVFGANGEDWWTFDTRGTQLGDVQLISSDSISGGSVYWMFYHGYDHGAAAGAAAATTTTRPGLAFSQDGRNWARFEGEHHTGAVFDRGEDGAWDARGVRDPKVLLAGPRDIRVYYASIDVRTGKSAVGLALTADGFAYSKRGSEAIFGPGPSGSFDDAGVAAPCVVRLGRDEFIMFYEAYSSSAPGVASVAVATSRDGVSWTRPSAPALEAGAAGAWDQGGVGKPYAVPMAGDRIRLYYEGRAAAGDERGAGVGVALSTDADRFVFARRTSD</sequence>
<dbReference type="Gramene" id="ABP00758">
    <property type="protein sequence ID" value="ABP00758"/>
    <property type="gene ID" value="OSTLU_89632"/>
</dbReference>
<gene>
    <name evidence="1" type="ORF">OSTLU_89632</name>
</gene>
<dbReference type="STRING" id="436017.A4SAI6"/>
<keyword evidence="2" id="KW-1185">Reference proteome</keyword>
<evidence type="ECO:0008006" key="3">
    <source>
        <dbReference type="Google" id="ProtNLM"/>
    </source>
</evidence>
<dbReference type="OrthoDB" id="3510at2759"/>
<dbReference type="InterPro" id="IPR023296">
    <property type="entry name" value="Glyco_hydro_beta-prop_sf"/>
</dbReference>
<dbReference type="SUPFAM" id="SSF75005">
    <property type="entry name" value="Arabinanase/levansucrase/invertase"/>
    <property type="match status" value="2"/>
</dbReference>
<reference evidence="1 2" key="1">
    <citation type="journal article" date="2007" name="Proc. Natl. Acad. Sci. U.S.A.">
        <title>The tiny eukaryote Ostreococcus provides genomic insights into the paradox of plankton speciation.</title>
        <authorList>
            <person name="Palenik B."/>
            <person name="Grimwood J."/>
            <person name="Aerts A."/>
            <person name="Rouze P."/>
            <person name="Salamov A."/>
            <person name="Putnam N."/>
            <person name="Dupont C."/>
            <person name="Jorgensen R."/>
            <person name="Derelle E."/>
            <person name="Rombauts S."/>
            <person name="Zhou K."/>
            <person name="Otillar R."/>
            <person name="Merchant S.S."/>
            <person name="Podell S."/>
            <person name="Gaasterland T."/>
            <person name="Napoli C."/>
            <person name="Gendler K."/>
            <person name="Manuell A."/>
            <person name="Tai V."/>
            <person name="Vallon O."/>
            <person name="Piganeau G."/>
            <person name="Jancek S."/>
            <person name="Heijde M."/>
            <person name="Jabbari K."/>
            <person name="Bowler C."/>
            <person name="Lohr M."/>
            <person name="Robbens S."/>
            <person name="Werner G."/>
            <person name="Dubchak I."/>
            <person name="Pazour G.J."/>
            <person name="Ren Q."/>
            <person name="Paulsen I."/>
            <person name="Delwiche C."/>
            <person name="Schmutz J."/>
            <person name="Rokhsar D."/>
            <person name="Van de Peer Y."/>
            <person name="Moreau H."/>
            <person name="Grigoriev I.V."/>
        </authorList>
    </citation>
    <scope>NUCLEOTIDE SEQUENCE [LARGE SCALE GENOMIC DNA]</scope>
    <source>
        <strain evidence="1 2">CCE9901</strain>
    </source>
</reference>
<dbReference type="AlphaFoldDB" id="A4SAI6"/>
<dbReference type="RefSeq" id="XP_001422441.1">
    <property type="nucleotide sequence ID" value="XM_001422404.1"/>
</dbReference>
<dbReference type="PANTHER" id="PTHR35279:SF1">
    <property type="entry name" value="ARABINANASE_LEVANSUCRASE_INVERTASE"/>
    <property type="match status" value="1"/>
</dbReference>
<dbReference type="OMA" id="DWDSLFI"/>
<dbReference type="GeneID" id="5006498"/>
<protein>
    <recommendedName>
        <fullName evidence="3">Glycosyl hydrolase family 32 N-terminal domain-containing protein</fullName>
    </recommendedName>
</protein>
<dbReference type="Gene3D" id="2.115.10.20">
    <property type="entry name" value="Glycosyl hydrolase domain, family 43"/>
    <property type="match status" value="3"/>
</dbReference>
<evidence type="ECO:0000313" key="1">
    <source>
        <dbReference type="EMBL" id="ABP00758.1"/>
    </source>
</evidence>
<dbReference type="HOGENOM" id="CLU_041216_1_0_1"/>
<feature type="non-terminal residue" evidence="1">
    <location>
        <position position="1"/>
    </location>
</feature>
<dbReference type="PANTHER" id="PTHR35279">
    <property type="match status" value="1"/>
</dbReference>
<accession>A4SAI6</accession>
<dbReference type="eggNOG" id="KOG2084">
    <property type="taxonomic scope" value="Eukaryota"/>
</dbReference>
<dbReference type="KEGG" id="olu:OSTLU_89632"/>
<dbReference type="Proteomes" id="UP000001568">
    <property type="component" value="Chromosome 19"/>
</dbReference>
<proteinExistence type="predicted"/>
<evidence type="ECO:0000313" key="2">
    <source>
        <dbReference type="Proteomes" id="UP000001568"/>
    </source>
</evidence>